<dbReference type="OrthoDB" id="3687641at2759"/>
<dbReference type="Proteomes" id="UP000016931">
    <property type="component" value="Unassembled WGS sequence"/>
</dbReference>
<comment type="similarity">
    <text evidence="2">Belongs to the ustYa family.</text>
</comment>
<name>N1QFG4_SPHMS</name>
<keyword evidence="3" id="KW-0472">Membrane</keyword>
<evidence type="ECO:0000256" key="2">
    <source>
        <dbReference type="ARBA" id="ARBA00035112"/>
    </source>
</evidence>
<gene>
    <name evidence="4" type="ORF">SEPMUDRAFT_51631</name>
</gene>
<organism evidence="4 5">
    <name type="scientific">Sphaerulina musiva (strain SO2202)</name>
    <name type="common">Poplar stem canker fungus</name>
    <name type="synonym">Septoria musiva</name>
    <dbReference type="NCBI Taxonomy" id="692275"/>
    <lineage>
        <taxon>Eukaryota</taxon>
        <taxon>Fungi</taxon>
        <taxon>Dikarya</taxon>
        <taxon>Ascomycota</taxon>
        <taxon>Pezizomycotina</taxon>
        <taxon>Dothideomycetes</taxon>
        <taxon>Dothideomycetidae</taxon>
        <taxon>Mycosphaerellales</taxon>
        <taxon>Mycosphaerellaceae</taxon>
        <taxon>Sphaerulina</taxon>
    </lineage>
</organism>
<evidence type="ECO:0000256" key="1">
    <source>
        <dbReference type="ARBA" id="ARBA00004685"/>
    </source>
</evidence>
<protein>
    <submittedName>
        <fullName evidence="4">Uncharacterized protein</fullName>
    </submittedName>
</protein>
<dbReference type="Pfam" id="PF11807">
    <property type="entry name" value="UstYa"/>
    <property type="match status" value="1"/>
</dbReference>
<dbReference type="GeneID" id="27906335"/>
<dbReference type="HOGENOM" id="CLU_042941_2_1_1"/>
<dbReference type="OMA" id="YMGFPTD"/>
<sequence>MSSVSTEKSCWKDSAEEERLLRAEKAELQCTEDVSKRTRRKGRQWHVWGLCASNTVFAAISLLLAMAQYRREECSDPSITIYSPAKEAVTYVQHRYEAALANKTAYMGFPDDEMDQRWLDLYDFGISAISKAEAQQLADPTIAIPGTTDKYLVQLEVFHNLHCLNDLRKLLYPERYHMLEKATLKNGTIDRNSFGFRHWDHCIDSLRQALMCNADISPTSFHVNIPFSRGFFPRLTTTHTCKDYSRIQEWGHAHQAPPHNFMINDTETLQQIIDESGFDHSPEENVQGLYWMFPGDLFFKYWREHPFEGERERKQLFPSFRHTFLD</sequence>
<dbReference type="InterPro" id="IPR021765">
    <property type="entry name" value="UstYa-like"/>
</dbReference>
<evidence type="ECO:0000256" key="3">
    <source>
        <dbReference type="SAM" id="Phobius"/>
    </source>
</evidence>
<evidence type="ECO:0000313" key="4">
    <source>
        <dbReference type="EMBL" id="EMF09213.1"/>
    </source>
</evidence>
<reference evidence="4 5" key="1">
    <citation type="journal article" date="2012" name="PLoS Pathog.">
        <title>Diverse lifestyles and strategies of plant pathogenesis encoded in the genomes of eighteen Dothideomycetes fungi.</title>
        <authorList>
            <person name="Ohm R.A."/>
            <person name="Feau N."/>
            <person name="Henrissat B."/>
            <person name="Schoch C.L."/>
            <person name="Horwitz B.A."/>
            <person name="Barry K.W."/>
            <person name="Condon B.J."/>
            <person name="Copeland A.C."/>
            <person name="Dhillon B."/>
            <person name="Glaser F."/>
            <person name="Hesse C.N."/>
            <person name="Kosti I."/>
            <person name="LaButti K."/>
            <person name="Lindquist E.A."/>
            <person name="Lucas S."/>
            <person name="Salamov A.A."/>
            <person name="Bradshaw R.E."/>
            <person name="Ciuffetti L."/>
            <person name="Hamelin R.C."/>
            <person name="Kema G.H.J."/>
            <person name="Lawrence C."/>
            <person name="Scott J.A."/>
            <person name="Spatafora J.W."/>
            <person name="Turgeon B.G."/>
            <person name="de Wit P.J.G.M."/>
            <person name="Zhong S."/>
            <person name="Goodwin S.B."/>
            <person name="Grigoriev I.V."/>
        </authorList>
    </citation>
    <scope>NUCLEOTIDE SEQUENCE [LARGE SCALE GENOMIC DNA]</scope>
    <source>
        <strain evidence="4 5">SO2202</strain>
    </source>
</reference>
<comment type="pathway">
    <text evidence="1">Mycotoxin biosynthesis.</text>
</comment>
<dbReference type="RefSeq" id="XP_016757334.1">
    <property type="nucleotide sequence ID" value="XM_016909198.1"/>
</dbReference>
<keyword evidence="3" id="KW-0812">Transmembrane</keyword>
<keyword evidence="3" id="KW-1133">Transmembrane helix</keyword>
<accession>N1QFG4</accession>
<evidence type="ECO:0000313" key="5">
    <source>
        <dbReference type="Proteomes" id="UP000016931"/>
    </source>
</evidence>
<dbReference type="PANTHER" id="PTHR33365:SF4">
    <property type="entry name" value="CYCLOCHLOROTINE BIOSYNTHESIS PROTEIN O"/>
    <property type="match status" value="1"/>
</dbReference>
<dbReference type="STRING" id="692275.N1QFG4"/>
<keyword evidence="5" id="KW-1185">Reference proteome</keyword>
<proteinExistence type="inferred from homology"/>
<dbReference type="EMBL" id="KB456269">
    <property type="protein sequence ID" value="EMF09213.1"/>
    <property type="molecule type" value="Genomic_DNA"/>
</dbReference>
<dbReference type="eggNOG" id="ENOG502SJ2Y">
    <property type="taxonomic scope" value="Eukaryota"/>
</dbReference>
<dbReference type="AlphaFoldDB" id="N1QFG4"/>
<dbReference type="GO" id="GO:0043386">
    <property type="term" value="P:mycotoxin biosynthetic process"/>
    <property type="evidence" value="ECO:0007669"/>
    <property type="project" value="InterPro"/>
</dbReference>
<feature type="transmembrane region" description="Helical" evidence="3">
    <location>
        <begin position="45"/>
        <end position="67"/>
    </location>
</feature>
<dbReference type="PANTHER" id="PTHR33365">
    <property type="entry name" value="YALI0B05434P"/>
    <property type="match status" value="1"/>
</dbReference>